<dbReference type="GO" id="GO:0007165">
    <property type="term" value="P:signal transduction"/>
    <property type="evidence" value="ECO:0007669"/>
    <property type="project" value="TreeGrafter"/>
</dbReference>
<dbReference type="GO" id="GO:0006508">
    <property type="term" value="P:proteolysis"/>
    <property type="evidence" value="ECO:0007669"/>
    <property type="project" value="InterPro"/>
</dbReference>
<feature type="compositionally biased region" description="Pro residues" evidence="1">
    <location>
        <begin position="386"/>
        <end position="398"/>
    </location>
</feature>
<feature type="region of interest" description="Disordered" evidence="1">
    <location>
        <begin position="50"/>
        <end position="86"/>
    </location>
</feature>
<dbReference type="RefSeq" id="WP_152332686.1">
    <property type="nucleotide sequence ID" value="NZ_CBLY010000006.1"/>
</dbReference>
<feature type="compositionally biased region" description="Polar residues" evidence="1">
    <location>
        <begin position="52"/>
        <end position="77"/>
    </location>
</feature>
<reference evidence="4 5" key="2">
    <citation type="journal article" date="2014" name="PLoS ONE">
        <title>Evolution of mitochondria reconstructed from the energy metabolism of living bacteria.</title>
        <authorList>
            <person name="Degli Esposti M."/>
            <person name="Chouaia B."/>
            <person name="Comandatore F."/>
            <person name="Crotti E."/>
            <person name="Sassera D."/>
            <person name="Lievens P.M."/>
            <person name="Daffonchio D."/>
            <person name="Bandi C."/>
        </authorList>
    </citation>
    <scope>NUCLEOTIDE SEQUENCE [LARGE SCALE GENOMIC DNA]</scope>
    <source>
        <strain evidence="5">AM169</strain>
    </source>
</reference>
<dbReference type="InterPro" id="IPR005151">
    <property type="entry name" value="Tail-specific_protease"/>
</dbReference>
<dbReference type="Gene3D" id="3.90.226.10">
    <property type="entry name" value="2-enoyl-CoA Hydratase, Chain A, domain 1"/>
    <property type="match status" value="1"/>
</dbReference>
<dbReference type="GO" id="GO:0004175">
    <property type="term" value="F:endopeptidase activity"/>
    <property type="evidence" value="ECO:0007669"/>
    <property type="project" value="TreeGrafter"/>
</dbReference>
<gene>
    <name evidence="4" type="ORF">SACS_1688</name>
</gene>
<accession>A0A7U7J224</accession>
<dbReference type="EMBL" id="CBLY010000006">
    <property type="protein sequence ID" value="CDG34426.1"/>
    <property type="molecule type" value="Genomic_DNA"/>
</dbReference>
<feature type="signal peptide" evidence="2">
    <location>
        <begin position="1"/>
        <end position="30"/>
    </location>
</feature>
<dbReference type="InterPro" id="IPR029045">
    <property type="entry name" value="ClpP/crotonase-like_dom_sf"/>
</dbReference>
<feature type="region of interest" description="Disordered" evidence="1">
    <location>
        <begin position="376"/>
        <end position="399"/>
    </location>
</feature>
<protein>
    <recommendedName>
        <fullName evidence="3">Tail specific protease domain-containing protein</fullName>
    </recommendedName>
</protein>
<feature type="chain" id="PRO_5031522915" description="Tail specific protease domain-containing protein" evidence="2">
    <location>
        <begin position="31"/>
        <end position="625"/>
    </location>
</feature>
<evidence type="ECO:0000259" key="3">
    <source>
        <dbReference type="SMART" id="SM00245"/>
    </source>
</evidence>
<sequence>MMPVRLLRPVCTAFTGVALSGVLTVGSAIAQPVQAHPFWNRLLHHFAGRPGTPSSTPVGSIATTTSQPAGTGSSSRPTPVPTAPALPEFTDEDRLAELTLSTALTFMLPRTLTPHTPQELCLWGMQALLEVPQPLQQPDHGQAPSSSFTLAVQPGTMFSPAHMSLLHDRHPLLSVRTPGKDDVTGWSHLSLQLITLLRRDVPSYQLMNDETLLSRFLNGLLARLDPYSRYQSPPPPPSQSDAVTPAQPPPEPAASVGLTLRRTRAHFPVVAALNLDSPLWDAGIIPGDSLTSLDHQSTRQMALPALQAMLTGPAGSTVELEFRTQDGHHLIRNFTRGRMAEESVFPEQAGRFPVLRVTHFSSRTAEEVSQYLSTLLPETPPNSSLPHPPDGRTPPAPTLPGLVLDLRGNHGGILQQAVMTAALFLDHGVIATTEGRAAEANHVWSIQGGDLTNNTPLALLVDQDTGSAAEVLAAALADQQRAVVTGSSTFGKGMVQISSTLPNGGHLSLTWAHITAPQGWALQDLGVLPQLCTSPQGQFSLRDQLAALRADQSLMTNALRQSRLISTDSPEAARRALRQVCPPAAASPTDISAALALFIIPHTYRAALLHLPDNTAIHPAANTTP</sequence>
<dbReference type="Gene3D" id="2.30.42.10">
    <property type="match status" value="1"/>
</dbReference>
<comment type="caution">
    <text evidence="4">The sequence shown here is derived from an EMBL/GenBank/DDBJ whole genome shotgun (WGS) entry which is preliminary data.</text>
</comment>
<evidence type="ECO:0000256" key="2">
    <source>
        <dbReference type="SAM" id="SignalP"/>
    </source>
</evidence>
<organism evidence="4 5">
    <name type="scientific">Parasaccharibacter apium</name>
    <dbReference type="NCBI Taxonomy" id="1510841"/>
    <lineage>
        <taxon>Bacteria</taxon>
        <taxon>Pseudomonadati</taxon>
        <taxon>Pseudomonadota</taxon>
        <taxon>Alphaproteobacteria</taxon>
        <taxon>Acetobacterales</taxon>
        <taxon>Acetobacteraceae</taxon>
        <taxon>Parasaccharibacter</taxon>
    </lineage>
</organism>
<dbReference type="PANTHER" id="PTHR32060:SF30">
    <property type="entry name" value="CARBOXY-TERMINAL PROCESSING PROTEASE CTPA"/>
    <property type="match status" value="1"/>
</dbReference>
<keyword evidence="2" id="KW-0732">Signal</keyword>
<name>A0A7U7J224_9PROT</name>
<feature type="domain" description="Tail specific protease" evidence="3">
    <location>
        <begin position="327"/>
        <end position="534"/>
    </location>
</feature>
<dbReference type="PANTHER" id="PTHR32060">
    <property type="entry name" value="TAIL-SPECIFIC PROTEASE"/>
    <property type="match status" value="1"/>
</dbReference>
<evidence type="ECO:0000313" key="4">
    <source>
        <dbReference type="EMBL" id="CDG34426.1"/>
    </source>
</evidence>
<dbReference type="AlphaFoldDB" id="A0A7U7J224"/>
<dbReference type="InterPro" id="IPR036034">
    <property type="entry name" value="PDZ_sf"/>
</dbReference>
<evidence type="ECO:0000256" key="1">
    <source>
        <dbReference type="SAM" id="MobiDB-lite"/>
    </source>
</evidence>
<dbReference type="SMART" id="SM00245">
    <property type="entry name" value="TSPc"/>
    <property type="match status" value="1"/>
</dbReference>
<dbReference type="GO" id="GO:0008236">
    <property type="term" value="F:serine-type peptidase activity"/>
    <property type="evidence" value="ECO:0007669"/>
    <property type="project" value="InterPro"/>
</dbReference>
<dbReference type="SUPFAM" id="SSF50156">
    <property type="entry name" value="PDZ domain-like"/>
    <property type="match status" value="1"/>
</dbReference>
<dbReference type="Pfam" id="PF03572">
    <property type="entry name" value="Peptidase_S41"/>
    <property type="match status" value="1"/>
</dbReference>
<dbReference type="GO" id="GO:0030288">
    <property type="term" value="C:outer membrane-bounded periplasmic space"/>
    <property type="evidence" value="ECO:0007669"/>
    <property type="project" value="TreeGrafter"/>
</dbReference>
<reference evidence="4 5" key="1">
    <citation type="journal article" date="2014" name="Genome Biol. Evol.">
        <title>Acetic acid bacteria genomes reveal functional traits for adaptation to life in insect guts.</title>
        <authorList>
            <person name="Chouaia B."/>
            <person name="Gaiarsa S."/>
            <person name="Crotti E."/>
            <person name="Comandatore F."/>
            <person name="Degli Esposti M."/>
            <person name="Ricci I."/>
            <person name="Alma A."/>
            <person name="Favia G."/>
            <person name="Bandi C."/>
            <person name="Daffonchio D."/>
        </authorList>
    </citation>
    <scope>NUCLEOTIDE SEQUENCE [LARGE SCALE GENOMIC DNA]</scope>
    <source>
        <strain evidence="5">AM169</strain>
    </source>
</reference>
<proteinExistence type="predicted"/>
<feature type="region of interest" description="Disordered" evidence="1">
    <location>
        <begin position="227"/>
        <end position="254"/>
    </location>
</feature>
<evidence type="ECO:0000313" key="5">
    <source>
        <dbReference type="Proteomes" id="UP000027590"/>
    </source>
</evidence>
<dbReference type="Proteomes" id="UP000027590">
    <property type="component" value="Unassembled WGS sequence"/>
</dbReference>
<dbReference type="Gene3D" id="3.30.750.44">
    <property type="match status" value="1"/>
</dbReference>
<dbReference type="SUPFAM" id="SSF52096">
    <property type="entry name" value="ClpP/crotonase"/>
    <property type="match status" value="1"/>
</dbReference>